<keyword evidence="5" id="KW-1185">Reference proteome</keyword>
<feature type="transmembrane region" description="Helical" evidence="2">
    <location>
        <begin position="242"/>
        <end position="266"/>
    </location>
</feature>
<dbReference type="PANTHER" id="PTHR37487">
    <property type="entry name" value="CHROMOSOME 1, WHOLE GENOME SHOTGUN SEQUENCE"/>
    <property type="match status" value="1"/>
</dbReference>
<evidence type="ECO:0000256" key="1">
    <source>
        <dbReference type="SAM" id="MobiDB-lite"/>
    </source>
</evidence>
<evidence type="ECO:0000256" key="2">
    <source>
        <dbReference type="SAM" id="Phobius"/>
    </source>
</evidence>
<protein>
    <submittedName>
        <fullName evidence="4">Uncharacterized protein</fullName>
    </submittedName>
</protein>
<feature type="chain" id="PRO_5002724670" evidence="3">
    <location>
        <begin position="23"/>
        <end position="442"/>
    </location>
</feature>
<evidence type="ECO:0000313" key="5">
    <source>
        <dbReference type="Proteomes" id="UP000001861"/>
    </source>
</evidence>
<dbReference type="RefSeq" id="XP_001834440.1">
    <property type="nucleotide sequence ID" value="XM_001834388.2"/>
</dbReference>
<keyword evidence="2" id="KW-1133">Transmembrane helix</keyword>
<dbReference type="eggNOG" id="ENOG502SKDC">
    <property type="taxonomic scope" value="Eukaryota"/>
</dbReference>
<evidence type="ECO:0000256" key="3">
    <source>
        <dbReference type="SAM" id="SignalP"/>
    </source>
</evidence>
<dbReference type="Proteomes" id="UP000001861">
    <property type="component" value="Unassembled WGS sequence"/>
</dbReference>
<sequence>MAPLVTVVALLAASSLAHVARGFTFTYSAPTECGELTVEWEGGTPPFHLMKIPYGGTLQNISIPDSNFVDGKGTFSTPMTSRASRMIALAMSDSTGLTTGGITQSMTVGPRQSGSQACNLTESEHDFYWSWGSQRQLIEQCQDLIFTDFQDARLPVTVYAFVPGGESLMIGPKADSSFTWKLALPAGTPITFWMTDADGRNGGLSQLYTVGASSDDSCLADRGNNSSGDSDDDDKNGGGAPVGAIVGGAVGGAAALAIAVFLAVYFSRRPKAKGIVQPLMEEGGAHGAHGAFTGGASAYSPSPSGPASPDYRQSTFTASSPPHDSSNASFAASQMAAGQIFVKDRGGHGVPPSSYHNPSDRHNSFYASSDVSYQASSGSGSRGSQYPLAHGQVSESGRVIVHSDITESSNAVEELPPQYSDSRPPIQGLGEGSSTPVGAGKS</sequence>
<feature type="compositionally biased region" description="Low complexity" evidence="1">
    <location>
        <begin position="292"/>
        <end position="309"/>
    </location>
</feature>
<name>A8NKG2_COPC7</name>
<reference evidence="4 5" key="1">
    <citation type="journal article" date="2010" name="Proc. Natl. Acad. Sci. U.S.A.">
        <title>Insights into evolution of multicellular fungi from the assembled chromosomes of the mushroom Coprinopsis cinerea (Coprinus cinereus).</title>
        <authorList>
            <person name="Stajich J.E."/>
            <person name="Wilke S.K."/>
            <person name="Ahren D."/>
            <person name="Au C.H."/>
            <person name="Birren B.W."/>
            <person name="Borodovsky M."/>
            <person name="Burns C."/>
            <person name="Canback B."/>
            <person name="Casselton L.A."/>
            <person name="Cheng C.K."/>
            <person name="Deng J."/>
            <person name="Dietrich F.S."/>
            <person name="Fargo D.C."/>
            <person name="Farman M.L."/>
            <person name="Gathman A.C."/>
            <person name="Goldberg J."/>
            <person name="Guigo R."/>
            <person name="Hoegger P.J."/>
            <person name="Hooker J.B."/>
            <person name="Huggins A."/>
            <person name="James T.Y."/>
            <person name="Kamada T."/>
            <person name="Kilaru S."/>
            <person name="Kodira C."/>
            <person name="Kues U."/>
            <person name="Kupfer D."/>
            <person name="Kwan H.S."/>
            <person name="Lomsadze A."/>
            <person name="Li W."/>
            <person name="Lilly W.W."/>
            <person name="Ma L.J."/>
            <person name="Mackey A.J."/>
            <person name="Manning G."/>
            <person name="Martin F."/>
            <person name="Muraguchi H."/>
            <person name="Natvig D.O."/>
            <person name="Palmerini H."/>
            <person name="Ramesh M.A."/>
            <person name="Rehmeyer C.J."/>
            <person name="Roe B.A."/>
            <person name="Shenoy N."/>
            <person name="Stanke M."/>
            <person name="Ter-Hovhannisyan V."/>
            <person name="Tunlid A."/>
            <person name="Velagapudi R."/>
            <person name="Vision T.J."/>
            <person name="Zeng Q."/>
            <person name="Zolan M.E."/>
            <person name="Pukkila P.J."/>
        </authorList>
    </citation>
    <scope>NUCLEOTIDE SEQUENCE [LARGE SCALE GENOMIC DNA]</scope>
    <source>
        <strain evidence="5">Okayama-7 / 130 / ATCC MYA-4618 / FGSC 9003</strain>
    </source>
</reference>
<dbReference type="EMBL" id="AACS02000010">
    <property type="protein sequence ID" value="EAU87417.1"/>
    <property type="molecule type" value="Genomic_DNA"/>
</dbReference>
<feature type="region of interest" description="Disordered" evidence="1">
    <location>
        <begin position="292"/>
        <end position="330"/>
    </location>
</feature>
<keyword evidence="3" id="KW-0732">Signal</keyword>
<dbReference type="GeneID" id="6010955"/>
<organism evidence="4 5">
    <name type="scientific">Coprinopsis cinerea (strain Okayama-7 / 130 / ATCC MYA-4618 / FGSC 9003)</name>
    <name type="common">Inky cap fungus</name>
    <name type="synonym">Hormographiella aspergillata</name>
    <dbReference type="NCBI Taxonomy" id="240176"/>
    <lineage>
        <taxon>Eukaryota</taxon>
        <taxon>Fungi</taxon>
        <taxon>Dikarya</taxon>
        <taxon>Basidiomycota</taxon>
        <taxon>Agaricomycotina</taxon>
        <taxon>Agaricomycetes</taxon>
        <taxon>Agaricomycetidae</taxon>
        <taxon>Agaricales</taxon>
        <taxon>Agaricineae</taxon>
        <taxon>Psathyrellaceae</taxon>
        <taxon>Coprinopsis</taxon>
    </lineage>
</organism>
<keyword evidence="2" id="KW-0472">Membrane</keyword>
<proteinExistence type="predicted"/>
<feature type="region of interest" description="Disordered" evidence="1">
    <location>
        <begin position="343"/>
        <end position="442"/>
    </location>
</feature>
<gene>
    <name evidence="4" type="ORF">CC1G_02176</name>
</gene>
<evidence type="ECO:0000313" key="4">
    <source>
        <dbReference type="EMBL" id="EAU87417.1"/>
    </source>
</evidence>
<accession>A8NKG2</accession>
<feature type="compositionally biased region" description="Polar residues" evidence="1">
    <location>
        <begin position="311"/>
        <end position="330"/>
    </location>
</feature>
<comment type="caution">
    <text evidence="4">The sequence shown here is derived from an EMBL/GenBank/DDBJ whole genome shotgun (WGS) entry which is preliminary data.</text>
</comment>
<dbReference type="KEGG" id="cci:CC1G_02176"/>
<dbReference type="AlphaFoldDB" id="A8NKG2"/>
<feature type="signal peptide" evidence="3">
    <location>
        <begin position="1"/>
        <end position="22"/>
    </location>
</feature>
<feature type="compositionally biased region" description="Low complexity" evidence="1">
    <location>
        <begin position="368"/>
        <end position="384"/>
    </location>
</feature>
<dbReference type="PANTHER" id="PTHR37487:SF3">
    <property type="entry name" value="CLEAVAGE_POLYADENYLATION SPECIFICITY FACTOR A SUBUNIT N-TERMINAL DOMAIN-CONTAINING PROTEIN"/>
    <property type="match status" value="1"/>
</dbReference>
<keyword evidence="2" id="KW-0812">Transmembrane</keyword>
<dbReference type="VEuPathDB" id="FungiDB:CC1G_02176"/>
<dbReference type="InParanoid" id="A8NKG2"/>
<dbReference type="OMA" id="QCENATI"/>
<dbReference type="OrthoDB" id="2591431at2759"/>